<keyword evidence="4" id="KW-0509">mRNA transport</keyword>
<evidence type="ECO:0000313" key="11">
    <source>
        <dbReference type="Proteomes" id="UP001152888"/>
    </source>
</evidence>
<keyword evidence="5" id="KW-0810">Translation regulation</keyword>
<dbReference type="SMART" id="SM00322">
    <property type="entry name" value="KH"/>
    <property type="match status" value="4"/>
</dbReference>
<dbReference type="InterPro" id="IPR012677">
    <property type="entry name" value="Nucleotide-bd_a/b_plait_sf"/>
</dbReference>
<dbReference type="CDD" id="cd22403">
    <property type="entry name" value="KH-I_IGF2BP_rpt4"/>
    <property type="match status" value="1"/>
</dbReference>
<evidence type="ECO:0000256" key="6">
    <source>
        <dbReference type="ARBA" id="ARBA00022884"/>
    </source>
</evidence>
<dbReference type="SUPFAM" id="SSF54928">
    <property type="entry name" value="RNA-binding domain, RBD"/>
    <property type="match status" value="1"/>
</dbReference>
<protein>
    <recommendedName>
        <fullName evidence="9">RRM domain-containing protein</fullName>
    </recommendedName>
</protein>
<feature type="compositionally biased region" description="Gly residues" evidence="8">
    <location>
        <begin position="545"/>
        <end position="554"/>
    </location>
</feature>
<feature type="compositionally biased region" description="Basic and acidic residues" evidence="8">
    <location>
        <begin position="531"/>
        <end position="541"/>
    </location>
</feature>
<dbReference type="InterPro" id="IPR004087">
    <property type="entry name" value="KH_dom"/>
</dbReference>
<feature type="domain" description="RRM" evidence="9">
    <location>
        <begin position="9"/>
        <end position="85"/>
    </location>
</feature>
<accession>A0A9P0LJW1</accession>
<dbReference type="InterPro" id="IPR035979">
    <property type="entry name" value="RBD_domain_sf"/>
</dbReference>
<evidence type="ECO:0000256" key="3">
    <source>
        <dbReference type="ARBA" id="ARBA00022737"/>
    </source>
</evidence>
<dbReference type="Pfam" id="PF00013">
    <property type="entry name" value="KH_1"/>
    <property type="match status" value="4"/>
</dbReference>
<dbReference type="InterPro" id="IPR036612">
    <property type="entry name" value="KH_dom_type_1_sf"/>
</dbReference>
<evidence type="ECO:0000256" key="2">
    <source>
        <dbReference type="ARBA" id="ARBA00022448"/>
    </source>
</evidence>
<dbReference type="InterPro" id="IPR004088">
    <property type="entry name" value="KH_dom_type_1"/>
</dbReference>
<sequence length="563" mass="59811">MSNNPNQPPKIIISNLSGNVRFEDIEHLLSQHGRVVSCDKLTSKDPNTQTVAIMYETLEQAQEAASQLNGIDVDGKPIKVEMAVDKKGRRGPRGPSAFGGLPGQSRQTDFPLRILVQSDMVGAIIGRQGSTIRQITQQTRARVDVHRKDNVGALEKAITIYGNPENCTNACRRILEVMQQEANNTNKGEICLKILAHNNLIGRIIGKGGNTIKRIMQETDTKITVSSINDISSFNLERIITVKGGIENMSRAEAQISAKLRQSYENDLQAMAPQTMMFPGLHPMAMMATAGESKGIGYGSRGLYAGQAPYPMYPSAAAAAAAAAGGPGAAAAAAGDSQETTYLYIPNNAVGAIIGTKGSHIRNIIRFSGASVKIAPIDESKPQEAQTERRVTIVGTPEAQWKAQYLIFEKMREEGFVAGSDDVRLTVEITVPSAQVGRIIGKGGQNVRELQRVTGSVIKLPEAQQQGAAPGGPAQSAGGATTPPVQPSGGSEEETTVHIIGPFFSVQSAQRRIRAMVLQSLAPPAGRRPRQQKEAGEHANRDGSSSGGGGGGGPTPSTEQQTQ</sequence>
<proteinExistence type="inferred from homology"/>
<evidence type="ECO:0000313" key="10">
    <source>
        <dbReference type="EMBL" id="CAH1998213.1"/>
    </source>
</evidence>
<dbReference type="GO" id="GO:0006417">
    <property type="term" value="P:regulation of translation"/>
    <property type="evidence" value="ECO:0007669"/>
    <property type="project" value="UniProtKB-KW"/>
</dbReference>
<dbReference type="OrthoDB" id="752362at2759"/>
<dbReference type="Pfam" id="PF00076">
    <property type="entry name" value="RRM_1"/>
    <property type="match status" value="1"/>
</dbReference>
<feature type="region of interest" description="Disordered" evidence="8">
    <location>
        <begin position="85"/>
        <end position="105"/>
    </location>
</feature>
<dbReference type="EMBL" id="CAKOFQ010007319">
    <property type="protein sequence ID" value="CAH1998213.1"/>
    <property type="molecule type" value="Genomic_DNA"/>
</dbReference>
<gene>
    <name evidence="10" type="ORF">ACAOBT_LOCUS24223</name>
</gene>
<evidence type="ECO:0000256" key="7">
    <source>
        <dbReference type="PROSITE-ProRule" id="PRU00176"/>
    </source>
</evidence>
<dbReference type="PROSITE" id="PS50084">
    <property type="entry name" value="KH_TYPE_1"/>
    <property type="match status" value="4"/>
</dbReference>
<keyword evidence="11" id="KW-1185">Reference proteome</keyword>
<dbReference type="Proteomes" id="UP001152888">
    <property type="component" value="Unassembled WGS sequence"/>
</dbReference>
<feature type="region of interest" description="Disordered" evidence="8">
    <location>
        <begin position="518"/>
        <end position="563"/>
    </location>
</feature>
<dbReference type="CDD" id="cd22400">
    <property type="entry name" value="KH-I_IGF2BP_rpt1"/>
    <property type="match status" value="1"/>
</dbReference>
<dbReference type="PANTHER" id="PTHR10288">
    <property type="entry name" value="KH DOMAIN CONTAINING RNA BINDING PROTEIN"/>
    <property type="match status" value="1"/>
</dbReference>
<dbReference type="GO" id="GO:0003723">
    <property type="term" value="F:RNA binding"/>
    <property type="evidence" value="ECO:0007669"/>
    <property type="project" value="UniProtKB-UniRule"/>
</dbReference>
<dbReference type="Gene3D" id="3.30.1370.10">
    <property type="entry name" value="K Homology domain, type 1"/>
    <property type="match status" value="2"/>
</dbReference>
<evidence type="ECO:0000259" key="9">
    <source>
        <dbReference type="PROSITE" id="PS50102"/>
    </source>
</evidence>
<dbReference type="AlphaFoldDB" id="A0A9P0LJW1"/>
<keyword evidence="2" id="KW-0813">Transport</keyword>
<dbReference type="Gene3D" id="3.30.70.330">
    <property type="match status" value="1"/>
</dbReference>
<keyword evidence="3" id="KW-0677">Repeat</keyword>
<dbReference type="CDD" id="cd22401">
    <property type="entry name" value="KH-I_IGF2BP_rpt2"/>
    <property type="match status" value="1"/>
</dbReference>
<comment type="caution">
    <text evidence="10">The sequence shown here is derived from an EMBL/GenBank/DDBJ whole genome shotgun (WGS) entry which is preliminary data.</text>
</comment>
<comment type="similarity">
    <text evidence="1">Belongs to the RRM IMP/VICKZ family.</text>
</comment>
<dbReference type="InterPro" id="IPR000504">
    <property type="entry name" value="RRM_dom"/>
</dbReference>
<dbReference type="SMART" id="SM00360">
    <property type="entry name" value="RRM"/>
    <property type="match status" value="1"/>
</dbReference>
<feature type="region of interest" description="Disordered" evidence="8">
    <location>
        <begin position="461"/>
        <end position="494"/>
    </location>
</feature>
<evidence type="ECO:0000256" key="8">
    <source>
        <dbReference type="SAM" id="MobiDB-lite"/>
    </source>
</evidence>
<dbReference type="SUPFAM" id="SSF54791">
    <property type="entry name" value="Eukaryotic type KH-domain (KH-domain type I)"/>
    <property type="match status" value="4"/>
</dbReference>
<feature type="compositionally biased region" description="Low complexity" evidence="8">
    <location>
        <begin position="463"/>
        <end position="483"/>
    </location>
</feature>
<dbReference type="PROSITE" id="PS50102">
    <property type="entry name" value="RRM"/>
    <property type="match status" value="1"/>
</dbReference>
<dbReference type="Gene3D" id="3.30.310.210">
    <property type="match status" value="1"/>
</dbReference>
<evidence type="ECO:0000256" key="1">
    <source>
        <dbReference type="ARBA" id="ARBA00009094"/>
    </source>
</evidence>
<keyword evidence="6 7" id="KW-0694">RNA-binding</keyword>
<dbReference type="CDD" id="cd22402">
    <property type="entry name" value="KH-I_IGF2BP_rpt3"/>
    <property type="match status" value="1"/>
</dbReference>
<name>A0A9P0LJW1_ACAOB</name>
<organism evidence="10 11">
    <name type="scientific">Acanthoscelides obtectus</name>
    <name type="common">Bean weevil</name>
    <name type="synonym">Bruchus obtectus</name>
    <dbReference type="NCBI Taxonomy" id="200917"/>
    <lineage>
        <taxon>Eukaryota</taxon>
        <taxon>Metazoa</taxon>
        <taxon>Ecdysozoa</taxon>
        <taxon>Arthropoda</taxon>
        <taxon>Hexapoda</taxon>
        <taxon>Insecta</taxon>
        <taxon>Pterygota</taxon>
        <taxon>Neoptera</taxon>
        <taxon>Endopterygota</taxon>
        <taxon>Coleoptera</taxon>
        <taxon>Polyphaga</taxon>
        <taxon>Cucujiformia</taxon>
        <taxon>Chrysomeloidea</taxon>
        <taxon>Chrysomelidae</taxon>
        <taxon>Bruchinae</taxon>
        <taxon>Bruchini</taxon>
        <taxon>Acanthoscelides</taxon>
    </lineage>
</organism>
<evidence type="ECO:0000256" key="5">
    <source>
        <dbReference type="ARBA" id="ARBA00022845"/>
    </source>
</evidence>
<dbReference type="GO" id="GO:0051028">
    <property type="term" value="P:mRNA transport"/>
    <property type="evidence" value="ECO:0007669"/>
    <property type="project" value="UniProtKB-KW"/>
</dbReference>
<reference evidence="10" key="1">
    <citation type="submission" date="2022-03" db="EMBL/GenBank/DDBJ databases">
        <authorList>
            <person name="Sayadi A."/>
        </authorList>
    </citation>
    <scope>NUCLEOTIDE SEQUENCE</scope>
</reference>
<evidence type="ECO:0000256" key="4">
    <source>
        <dbReference type="ARBA" id="ARBA00022816"/>
    </source>
</evidence>